<evidence type="ECO:0000256" key="3">
    <source>
        <dbReference type="SAM" id="MobiDB-lite"/>
    </source>
</evidence>
<dbReference type="InterPro" id="IPR001296">
    <property type="entry name" value="Glyco_trans_1"/>
</dbReference>
<evidence type="ECO:0000313" key="7">
    <source>
        <dbReference type="Proteomes" id="UP000000657"/>
    </source>
</evidence>
<evidence type="ECO:0000313" key="6">
    <source>
        <dbReference type="EMBL" id="CAJ62577.1"/>
    </source>
</evidence>
<reference evidence="6 7" key="1">
    <citation type="journal article" date="2007" name="Genome Res.">
        <title>Genome characteristics of facultatively symbiotic Frankia sp. strains reflect host range and host plant biogeography.</title>
        <authorList>
            <person name="Normand P."/>
            <person name="Lapierre P."/>
            <person name="Tisa L.S."/>
            <person name="Gogarten J.P."/>
            <person name="Alloisio N."/>
            <person name="Bagnarol E."/>
            <person name="Bassi C.A."/>
            <person name="Berry A.M."/>
            <person name="Bickhart D.M."/>
            <person name="Choisne N."/>
            <person name="Couloux A."/>
            <person name="Cournoyer B."/>
            <person name="Cruveiller S."/>
            <person name="Daubin V."/>
            <person name="Demange N."/>
            <person name="Francino M.P."/>
            <person name="Goltsman E."/>
            <person name="Huang Y."/>
            <person name="Kopp O.R."/>
            <person name="Labarre L."/>
            <person name="Lapidus A."/>
            <person name="Lavire C."/>
            <person name="Marechal J."/>
            <person name="Martinez M."/>
            <person name="Mastronunzio J.E."/>
            <person name="Mullin B.C."/>
            <person name="Niemann J."/>
            <person name="Pujic P."/>
            <person name="Rawnsley T."/>
            <person name="Rouy Z."/>
            <person name="Schenowitz C."/>
            <person name="Sellstedt A."/>
            <person name="Tavares F."/>
            <person name="Tomkins J.P."/>
            <person name="Vallenet D."/>
            <person name="Valverde C."/>
            <person name="Wall L.G."/>
            <person name="Wang Y."/>
            <person name="Medigue C."/>
            <person name="Benson D.R."/>
        </authorList>
    </citation>
    <scope>NUCLEOTIDE SEQUENCE [LARGE SCALE GENOMIC DNA]</scope>
    <source>
        <strain evidence="7">DSM 45986 / CECT 9034 / ACN14a</strain>
    </source>
</reference>
<dbReference type="HOGENOM" id="CLU_009583_2_3_11"/>
<dbReference type="SUPFAM" id="SSF53756">
    <property type="entry name" value="UDP-Glycosyltransferase/glycogen phosphorylase"/>
    <property type="match status" value="1"/>
</dbReference>
<dbReference type="KEGG" id="fal:FRAAL3934"/>
<dbReference type="PANTHER" id="PTHR12526">
    <property type="entry name" value="GLYCOSYLTRANSFERASE"/>
    <property type="match status" value="1"/>
</dbReference>
<gene>
    <name evidence="6" type="ordered locus">FRAAL3934</name>
</gene>
<dbReference type="EC" id="2.4.1.13" evidence="6"/>
<protein>
    <submittedName>
        <fullName evidence="6">Glycosyl transferase</fullName>
        <ecNumber evidence="6">2.4.1.13</ecNumber>
    </submittedName>
</protein>
<dbReference type="GO" id="GO:0016157">
    <property type="term" value="F:sucrose synthase activity"/>
    <property type="evidence" value="ECO:0007669"/>
    <property type="project" value="UniProtKB-EC"/>
</dbReference>
<dbReference type="Gene3D" id="3.40.50.2000">
    <property type="entry name" value="Glycogen Phosphorylase B"/>
    <property type="match status" value="2"/>
</dbReference>
<dbReference type="Pfam" id="PF13439">
    <property type="entry name" value="Glyco_transf_4"/>
    <property type="match status" value="1"/>
</dbReference>
<keyword evidence="7" id="KW-1185">Reference proteome</keyword>
<evidence type="ECO:0000256" key="2">
    <source>
        <dbReference type="ARBA" id="ARBA00022679"/>
    </source>
</evidence>
<dbReference type="Pfam" id="PF00534">
    <property type="entry name" value="Glycos_transf_1"/>
    <property type="match status" value="1"/>
</dbReference>
<organism evidence="6 7">
    <name type="scientific">Frankia alni (strain DSM 45986 / CECT 9034 / ACN14a)</name>
    <dbReference type="NCBI Taxonomy" id="326424"/>
    <lineage>
        <taxon>Bacteria</taxon>
        <taxon>Bacillati</taxon>
        <taxon>Actinomycetota</taxon>
        <taxon>Actinomycetes</taxon>
        <taxon>Frankiales</taxon>
        <taxon>Frankiaceae</taxon>
        <taxon>Frankia</taxon>
    </lineage>
</organism>
<proteinExistence type="predicted"/>
<accession>Q0RIT8</accession>
<dbReference type="PANTHER" id="PTHR12526:SF635">
    <property type="entry name" value="GLYCOSYL TRANSFERASE GROUP 1"/>
    <property type="match status" value="1"/>
</dbReference>
<name>Q0RIT8_FRAAA</name>
<feature type="domain" description="Glycosyl transferase family 1" evidence="4">
    <location>
        <begin position="222"/>
        <end position="380"/>
    </location>
</feature>
<dbReference type="eggNOG" id="COG0297">
    <property type="taxonomic scope" value="Bacteria"/>
</dbReference>
<evidence type="ECO:0000259" key="4">
    <source>
        <dbReference type="Pfam" id="PF00534"/>
    </source>
</evidence>
<keyword evidence="1 6" id="KW-0328">Glycosyltransferase</keyword>
<dbReference type="InterPro" id="IPR028098">
    <property type="entry name" value="Glyco_trans_4-like_N"/>
</dbReference>
<sequence length="421" mass="45053">MVSEHASPLAALGGVDAGGQNVHVAALATALARRGVEVTVHTRRDDPELPRYVRHGAGVRIDHVPAGPACYVPKDELLPYMDGFAAELHRQWRCRRPDIVHAHFWMSGLAALRAARPLGVPVVLTMHALGVVKRRHQGRKDTSPPARIPLERRLVADVDQLVATCTDEVFELVRMGAPRRRISVVPCGVDLSLFTTEGPASPTEGPASPTKGPAFPTRGRADRVRLLSVGRLVERKGVGNVISSLPLLPRAELVVAGGPDPAGIDSDAEVGRLRRLAAELGVADRVRFLGRVDHDALPALYREADIVTCVPWYEPFGIVPLEAMACGVPVVASAVGGLVDTVVDGMTGLHVPPRCPERIAEALAELIDDPGWRLELGAQGARRARSLFSWDRVAALTLASYERLAARGPARLSAPDLPAGV</sequence>
<dbReference type="AlphaFoldDB" id="Q0RIT8"/>
<dbReference type="STRING" id="326424.FRAAL3934"/>
<feature type="domain" description="Glycosyltransferase subfamily 4-like N-terminal" evidence="5">
    <location>
        <begin position="18"/>
        <end position="192"/>
    </location>
</feature>
<keyword evidence="2 6" id="KW-0808">Transferase</keyword>
<evidence type="ECO:0000256" key="1">
    <source>
        <dbReference type="ARBA" id="ARBA00022676"/>
    </source>
</evidence>
<dbReference type="CAZy" id="GT4">
    <property type="family name" value="Glycosyltransferase Family 4"/>
</dbReference>
<dbReference type="EMBL" id="CT573213">
    <property type="protein sequence ID" value="CAJ62577.1"/>
    <property type="molecule type" value="Genomic_DNA"/>
</dbReference>
<dbReference type="Proteomes" id="UP000000657">
    <property type="component" value="Chromosome"/>
</dbReference>
<feature type="region of interest" description="Disordered" evidence="3">
    <location>
        <begin position="196"/>
        <end position="217"/>
    </location>
</feature>
<evidence type="ECO:0000259" key="5">
    <source>
        <dbReference type="Pfam" id="PF13439"/>
    </source>
</evidence>